<dbReference type="AlphaFoldDB" id="A0A345YAA7"/>
<dbReference type="Gene3D" id="3.90.1150.30">
    <property type="match status" value="1"/>
</dbReference>
<keyword evidence="1" id="KW-0238">DNA-binding</keyword>
<dbReference type="Pfam" id="PF04237">
    <property type="entry name" value="YjbR"/>
    <property type="match status" value="1"/>
</dbReference>
<evidence type="ECO:0000313" key="2">
    <source>
        <dbReference type="Proteomes" id="UP000254537"/>
    </source>
</evidence>
<dbReference type="EMBL" id="CP031337">
    <property type="protein sequence ID" value="AXK40859.1"/>
    <property type="molecule type" value="Genomic_DNA"/>
</dbReference>
<dbReference type="GO" id="GO:0003677">
    <property type="term" value="F:DNA binding"/>
    <property type="evidence" value="ECO:0007669"/>
    <property type="project" value="UniProtKB-KW"/>
</dbReference>
<dbReference type="OrthoDB" id="9804614at2"/>
<protein>
    <submittedName>
        <fullName evidence="1">MmcQ/YjbR family DNA-binding protein</fullName>
    </submittedName>
</protein>
<accession>A0A345YAA7</accession>
<evidence type="ECO:0000313" key="1">
    <source>
        <dbReference type="EMBL" id="AXK40859.1"/>
    </source>
</evidence>
<dbReference type="Proteomes" id="UP000254537">
    <property type="component" value="Chromosome"/>
</dbReference>
<organism evidence="1 2">
    <name type="scientific">Crenobacter cavernae</name>
    <dbReference type="NCBI Taxonomy" id="2290923"/>
    <lineage>
        <taxon>Bacteria</taxon>
        <taxon>Pseudomonadati</taxon>
        <taxon>Pseudomonadota</taxon>
        <taxon>Betaproteobacteria</taxon>
        <taxon>Neisseriales</taxon>
        <taxon>Neisseriaceae</taxon>
        <taxon>Crenobacter</taxon>
    </lineage>
</organism>
<reference evidence="1 2" key="1">
    <citation type="submission" date="2018-07" db="EMBL/GenBank/DDBJ databases">
        <title>Crenobacter cavernae sp. nov., isolated from a karst cave.</title>
        <authorList>
            <person name="Zhu H."/>
        </authorList>
    </citation>
    <scope>NUCLEOTIDE SEQUENCE [LARGE SCALE GENOMIC DNA]</scope>
    <source>
        <strain evidence="1 2">K1W11S-77</strain>
    </source>
</reference>
<dbReference type="InterPro" id="IPR038056">
    <property type="entry name" value="YjbR-like_sf"/>
</dbReference>
<name>A0A345YAA7_9NEIS</name>
<dbReference type="InterPro" id="IPR058532">
    <property type="entry name" value="YjbR/MT2646/Rv2570-like"/>
</dbReference>
<dbReference type="KEGG" id="ccah:DWG20_09170"/>
<dbReference type="InterPro" id="IPR007351">
    <property type="entry name" value="YjbR"/>
</dbReference>
<sequence length="111" mass="12013">MAEHAAALPGATADIKWGDNLVFSVGDRMFALFRPIGAPDSLWCKVDPARFLELTDIPGVRPAPYLARASWICIDSPAALPPETLAELLLDAHRLVAAKLSKKRRQALGLP</sequence>
<dbReference type="PANTHER" id="PTHR35145">
    <property type="entry name" value="CYTOPLASMIC PROTEIN-RELATED"/>
    <property type="match status" value="1"/>
</dbReference>
<proteinExistence type="predicted"/>
<gene>
    <name evidence="1" type="ORF">DWG20_09170</name>
</gene>
<dbReference type="PANTHER" id="PTHR35145:SF1">
    <property type="entry name" value="CYTOPLASMIC PROTEIN"/>
    <property type="match status" value="1"/>
</dbReference>
<dbReference type="SUPFAM" id="SSF142906">
    <property type="entry name" value="YjbR-like"/>
    <property type="match status" value="1"/>
</dbReference>